<dbReference type="KEGG" id="cfh:C1707_25555"/>
<keyword evidence="2" id="KW-0732">Signal</keyword>
<evidence type="ECO:0000313" key="3">
    <source>
        <dbReference type="EMBL" id="AYV49337.1"/>
    </source>
</evidence>
<reference evidence="3 6" key="2">
    <citation type="submission" date="2018-01" db="EMBL/GenBank/DDBJ databases">
        <title>Complete genome sequence of Caulobacter flavus RHGG3.</title>
        <authorList>
            <person name="Yang E."/>
        </authorList>
    </citation>
    <scope>NUCLEOTIDE SEQUENCE [LARGE SCALE GENOMIC DNA]</scope>
    <source>
        <strain evidence="3 6">RHGG3</strain>
    </source>
</reference>
<dbReference type="Proteomes" id="UP000281192">
    <property type="component" value="Chromosome"/>
</dbReference>
<organism evidence="4 5">
    <name type="scientific">Caulobacter flavus</name>
    <dbReference type="NCBI Taxonomy" id="1679497"/>
    <lineage>
        <taxon>Bacteria</taxon>
        <taxon>Pseudomonadati</taxon>
        <taxon>Pseudomonadota</taxon>
        <taxon>Alphaproteobacteria</taxon>
        <taxon>Caulobacterales</taxon>
        <taxon>Caulobacteraceae</taxon>
        <taxon>Caulobacter</taxon>
    </lineage>
</organism>
<feature type="chain" id="PRO_5044577699" description="YMGG-like Gly-zipper domain-containing protein" evidence="2">
    <location>
        <begin position="20"/>
        <end position="77"/>
    </location>
</feature>
<evidence type="ECO:0000313" key="5">
    <source>
        <dbReference type="Proteomes" id="UP000234483"/>
    </source>
</evidence>
<accession>A0A2N5CNK5</accession>
<keyword evidence="6" id="KW-1185">Reference proteome</keyword>
<dbReference type="RefSeq" id="WP_101714921.1">
    <property type="nucleotide sequence ID" value="NZ_CP026100.1"/>
</dbReference>
<feature type="signal peptide" evidence="2">
    <location>
        <begin position="1"/>
        <end position="19"/>
    </location>
</feature>
<dbReference type="PROSITE" id="PS51257">
    <property type="entry name" value="PROKAR_LIPOPROTEIN"/>
    <property type="match status" value="1"/>
</dbReference>
<dbReference type="AlphaFoldDB" id="A0A2N5CNK5"/>
<evidence type="ECO:0008006" key="7">
    <source>
        <dbReference type="Google" id="ProtNLM"/>
    </source>
</evidence>
<name>A0A2N5CNK5_9CAUL</name>
<evidence type="ECO:0000256" key="1">
    <source>
        <dbReference type="SAM" id="MobiDB-lite"/>
    </source>
</evidence>
<evidence type="ECO:0000313" key="6">
    <source>
        <dbReference type="Proteomes" id="UP000281192"/>
    </source>
</evidence>
<gene>
    <name evidence="3" type="ORF">C1707_25555</name>
    <name evidence="4" type="ORF">CFHF_21195</name>
</gene>
<dbReference type="EMBL" id="CP026100">
    <property type="protein sequence ID" value="AYV49337.1"/>
    <property type="molecule type" value="Genomic_DNA"/>
</dbReference>
<feature type="region of interest" description="Disordered" evidence="1">
    <location>
        <begin position="57"/>
        <end position="77"/>
    </location>
</feature>
<reference evidence="4 5" key="1">
    <citation type="submission" date="2017-12" db="EMBL/GenBank/DDBJ databases">
        <title>The genome sequence of Caulobacter flavus CGMCC1 15093.</title>
        <authorList>
            <person name="Gao J."/>
            <person name="Mao X."/>
            <person name="Sun J."/>
        </authorList>
    </citation>
    <scope>NUCLEOTIDE SEQUENCE [LARGE SCALE GENOMIC DNA]</scope>
    <source>
        <strain evidence="4 5">CGMCC1 15093</strain>
    </source>
</reference>
<evidence type="ECO:0000313" key="4">
    <source>
        <dbReference type="EMBL" id="PLR08086.1"/>
    </source>
</evidence>
<protein>
    <recommendedName>
        <fullName evidence="7">YMGG-like Gly-zipper domain-containing protein</fullName>
    </recommendedName>
</protein>
<dbReference type="Proteomes" id="UP000234483">
    <property type="component" value="Unassembled WGS sequence"/>
</dbReference>
<evidence type="ECO:0000256" key="2">
    <source>
        <dbReference type="SAM" id="SignalP"/>
    </source>
</evidence>
<dbReference type="EMBL" id="PJRQ01000043">
    <property type="protein sequence ID" value="PLR08086.1"/>
    <property type="molecule type" value="Genomic_DNA"/>
</dbReference>
<proteinExistence type="predicted"/>
<sequence>MRASRLLLVPVLLATAVGAQGCLAVAAGGAVVGATGAVVGTAGKVAVGTGKAIIPGESKKDREKREFREWKKAQRND</sequence>